<sequence length="75" mass="9132">MKPKWNNTKSTNRIIWENRLQRRLQQQDFEKQLLKLIDRLPEGETREALREQHLVKLAKCQSEIAYLQEEIQKLS</sequence>
<proteinExistence type="predicted"/>
<dbReference type="EMBL" id="JACXZA010000002">
    <property type="protein sequence ID" value="MBD3919209.1"/>
    <property type="molecule type" value="Genomic_DNA"/>
</dbReference>
<dbReference type="RefSeq" id="WP_191203468.1">
    <property type="nucleotide sequence ID" value="NZ_JACXZA010000002.1"/>
</dbReference>
<accession>A0ABR8MTC6</accession>
<organism evidence="1 2">
    <name type="scientific">Paenibacillus terricola</name>
    <dbReference type="NCBI Taxonomy" id="2763503"/>
    <lineage>
        <taxon>Bacteria</taxon>
        <taxon>Bacillati</taxon>
        <taxon>Bacillota</taxon>
        <taxon>Bacilli</taxon>
        <taxon>Bacillales</taxon>
        <taxon>Paenibacillaceae</taxon>
        <taxon>Paenibacillus</taxon>
    </lineage>
</organism>
<gene>
    <name evidence="1" type="ORF">H8B09_10635</name>
</gene>
<evidence type="ECO:0000313" key="1">
    <source>
        <dbReference type="EMBL" id="MBD3919209.1"/>
    </source>
</evidence>
<dbReference type="Proteomes" id="UP000609346">
    <property type="component" value="Unassembled WGS sequence"/>
</dbReference>
<keyword evidence="2" id="KW-1185">Reference proteome</keyword>
<comment type="caution">
    <text evidence="1">The sequence shown here is derived from an EMBL/GenBank/DDBJ whole genome shotgun (WGS) entry which is preliminary data.</text>
</comment>
<name>A0ABR8MTC6_9BACL</name>
<protein>
    <submittedName>
        <fullName evidence="1">Uncharacterized protein</fullName>
    </submittedName>
</protein>
<evidence type="ECO:0000313" key="2">
    <source>
        <dbReference type="Proteomes" id="UP000609346"/>
    </source>
</evidence>
<reference evidence="1 2" key="1">
    <citation type="submission" date="2020-09" db="EMBL/GenBank/DDBJ databases">
        <title>Paenibacillus sp. strain PR3 16S rRNA gene Genome sequencing and assembly.</title>
        <authorList>
            <person name="Kim J."/>
        </authorList>
    </citation>
    <scope>NUCLEOTIDE SEQUENCE [LARGE SCALE GENOMIC DNA]</scope>
    <source>
        <strain evidence="1 2">PR3</strain>
    </source>
</reference>